<proteinExistence type="predicted"/>
<name>A0A0D0Q3P0_KITGR</name>
<evidence type="ECO:0000313" key="1">
    <source>
        <dbReference type="EMBL" id="KIQ65568.1"/>
    </source>
</evidence>
<sequence length="217" mass="22744">MRSRARPRHRFAALAGVLALTSTVGLGLLGSTADARASVRDTVQDGAFRGPLEDSWTCTGDVTRTEQGIEGRPGSRDFAGCTQLVSVQPYGTYELTATVSGSFAFVGVSGGDTTEVYRWADGSGRTELHATIRIGPTTQVLGVYFHGRYGQGPYQVQQISLVGNLYIPVCPSMTGAPPPSTRAPGPTALVPSPSPTWTGMNCYPPPVPATTRPGVAS</sequence>
<organism evidence="1 2">
    <name type="scientific">Kitasatospora griseola</name>
    <name type="common">Streptomyces griseolosporeus</name>
    <dbReference type="NCBI Taxonomy" id="2064"/>
    <lineage>
        <taxon>Bacteria</taxon>
        <taxon>Bacillati</taxon>
        <taxon>Actinomycetota</taxon>
        <taxon>Actinomycetes</taxon>
        <taxon>Kitasatosporales</taxon>
        <taxon>Streptomycetaceae</taxon>
        <taxon>Kitasatospora</taxon>
    </lineage>
</organism>
<accession>A0A0D0Q3P0</accession>
<gene>
    <name evidence="1" type="ORF">TR51_17180</name>
</gene>
<evidence type="ECO:0008006" key="3">
    <source>
        <dbReference type="Google" id="ProtNLM"/>
    </source>
</evidence>
<dbReference type="STRING" id="2064.TR51_17180"/>
<reference evidence="1 2" key="1">
    <citation type="submission" date="2015-02" db="EMBL/GenBank/DDBJ databases">
        <title>Draft genome sequence of Kitasatospora griseola MF730-N6, a bafilomycin, terpentecin and satosporin producer.</title>
        <authorList>
            <person name="Arens J.C."/>
            <person name="Haltli B."/>
            <person name="Kerr R.G."/>
        </authorList>
    </citation>
    <scope>NUCLEOTIDE SEQUENCE [LARGE SCALE GENOMIC DNA]</scope>
    <source>
        <strain evidence="1 2">MF730-N6</strain>
    </source>
</reference>
<dbReference type="PATRIC" id="fig|2064.6.peg.3685"/>
<evidence type="ECO:0000313" key="2">
    <source>
        <dbReference type="Proteomes" id="UP000032066"/>
    </source>
</evidence>
<keyword evidence="2" id="KW-1185">Reference proteome</keyword>
<dbReference type="AlphaFoldDB" id="A0A0D0Q3P0"/>
<protein>
    <recommendedName>
        <fullName evidence="3">CBM-cenC domain-containing protein</fullName>
    </recommendedName>
</protein>
<dbReference type="RefSeq" id="WP_043911866.1">
    <property type="nucleotide sequence ID" value="NZ_JXZB01000002.1"/>
</dbReference>
<comment type="caution">
    <text evidence="1">The sequence shown here is derived from an EMBL/GenBank/DDBJ whole genome shotgun (WGS) entry which is preliminary data.</text>
</comment>
<dbReference type="EMBL" id="JXZB01000002">
    <property type="protein sequence ID" value="KIQ65568.1"/>
    <property type="molecule type" value="Genomic_DNA"/>
</dbReference>
<dbReference type="Proteomes" id="UP000032066">
    <property type="component" value="Unassembled WGS sequence"/>
</dbReference>
<dbReference type="OrthoDB" id="3874119at2"/>